<dbReference type="GO" id="GO:0016020">
    <property type="term" value="C:membrane"/>
    <property type="evidence" value="ECO:0007669"/>
    <property type="project" value="TreeGrafter"/>
</dbReference>
<proteinExistence type="predicted"/>
<accession>A0AAD0K8G0</accession>
<dbReference type="GO" id="GO:0016787">
    <property type="term" value="F:hydrolase activity"/>
    <property type="evidence" value="ECO:0007669"/>
    <property type="project" value="UniProtKB-KW"/>
</dbReference>
<dbReference type="EMBL" id="CP029604">
    <property type="protein sequence ID" value="AWO85124.1"/>
    <property type="molecule type" value="Genomic_DNA"/>
</dbReference>
<evidence type="ECO:0000313" key="3">
    <source>
        <dbReference type="EMBL" id="AWO85124.1"/>
    </source>
</evidence>
<dbReference type="InterPro" id="IPR000639">
    <property type="entry name" value="Epox_hydrolase-like"/>
</dbReference>
<dbReference type="InterPro" id="IPR029058">
    <property type="entry name" value="AB_hydrolase_fold"/>
</dbReference>
<dbReference type="PRINTS" id="PR00111">
    <property type="entry name" value="ABHYDROLASE"/>
</dbReference>
<dbReference type="Proteomes" id="UP000247118">
    <property type="component" value="Chromosome"/>
</dbReference>
<name>A0AAD0K8G0_9ACTN</name>
<dbReference type="InterPro" id="IPR000073">
    <property type="entry name" value="AB_hydrolase_1"/>
</dbReference>
<evidence type="ECO:0000313" key="4">
    <source>
        <dbReference type="Proteomes" id="UP000247118"/>
    </source>
</evidence>
<gene>
    <name evidence="3" type="ORF">DLJ61_17855</name>
</gene>
<dbReference type="Pfam" id="PF12697">
    <property type="entry name" value="Abhydrolase_6"/>
    <property type="match status" value="1"/>
</dbReference>
<reference evidence="3 4" key="1">
    <citation type="submission" date="2018-05" db="EMBL/GenBank/DDBJ databases">
        <title>Complete genome sequence of Gordonia terrae NRRL B-16283.</title>
        <authorList>
            <person name="Garlena R.A."/>
            <person name="Russell D.A."/>
            <person name="Hatfull G.F."/>
        </authorList>
    </citation>
    <scope>NUCLEOTIDE SEQUENCE [LARGE SCALE GENOMIC DNA]</scope>
    <source>
        <strain evidence="3 4">NRRL B-16283</strain>
    </source>
</reference>
<evidence type="ECO:0000259" key="2">
    <source>
        <dbReference type="Pfam" id="PF12697"/>
    </source>
</evidence>
<dbReference type="SUPFAM" id="SSF53474">
    <property type="entry name" value="alpha/beta-Hydrolases"/>
    <property type="match status" value="1"/>
</dbReference>
<dbReference type="PANTHER" id="PTHR43798">
    <property type="entry name" value="MONOACYLGLYCEROL LIPASE"/>
    <property type="match status" value="1"/>
</dbReference>
<evidence type="ECO:0000256" key="1">
    <source>
        <dbReference type="ARBA" id="ARBA00022801"/>
    </source>
</evidence>
<dbReference type="PANTHER" id="PTHR43798:SF31">
    <property type="entry name" value="AB HYDROLASE SUPERFAMILY PROTEIN YCLE"/>
    <property type="match status" value="1"/>
</dbReference>
<dbReference type="InterPro" id="IPR050266">
    <property type="entry name" value="AB_hydrolase_sf"/>
</dbReference>
<dbReference type="PRINTS" id="PR00412">
    <property type="entry name" value="EPOXHYDRLASE"/>
</dbReference>
<dbReference type="AlphaFoldDB" id="A0AAD0K8G0"/>
<keyword evidence="1 3" id="KW-0378">Hydrolase</keyword>
<sequence length="268" mass="29069">MRRIEVEPGVSIAYDDIGPRDGRAIVLLHAWGFGRQAWDRQSRAWSTDNRIIAVDLRGHGDSDKPTSALGPDRLADDAVAVLDHLGLSSASLVGWSLGGAVAVRIASRYPSRVERLVLVAPFGPKYLAGENNPYGVPTEIAEGALSAEALSGEEFRLATIDQMPKSPYSEGLRHALMTLALRAPTWSAGVMLDEFMQHDLGPELPSVRALTLICQGRADAIAPAERVQQYQAGISNARIAWFEESGHSPNLEETAQFNTIVSQFVNQT</sequence>
<protein>
    <submittedName>
        <fullName evidence="3">Alpha/beta hydrolase</fullName>
    </submittedName>
</protein>
<dbReference type="KEGG" id="gta:BCM27_17670"/>
<organism evidence="3 4">
    <name type="scientific">Gordonia terrae</name>
    <dbReference type="NCBI Taxonomy" id="2055"/>
    <lineage>
        <taxon>Bacteria</taxon>
        <taxon>Bacillati</taxon>
        <taxon>Actinomycetota</taxon>
        <taxon>Actinomycetes</taxon>
        <taxon>Mycobacteriales</taxon>
        <taxon>Gordoniaceae</taxon>
        <taxon>Gordonia</taxon>
    </lineage>
</organism>
<feature type="domain" description="AB hydrolase-1" evidence="2">
    <location>
        <begin position="25"/>
        <end position="257"/>
    </location>
</feature>
<dbReference type="Gene3D" id="3.40.50.1820">
    <property type="entry name" value="alpha/beta hydrolase"/>
    <property type="match status" value="1"/>
</dbReference>